<evidence type="ECO:0000313" key="10">
    <source>
        <dbReference type="Proteomes" id="UP000233517"/>
    </source>
</evidence>
<dbReference type="EMBL" id="PHAI01000002">
    <property type="protein sequence ID" value="PKM91535.1"/>
    <property type="molecule type" value="Genomic_DNA"/>
</dbReference>
<feature type="transmembrane region" description="Helical" evidence="8">
    <location>
        <begin position="103"/>
        <end position="126"/>
    </location>
</feature>
<feature type="transmembrane region" description="Helical" evidence="8">
    <location>
        <begin position="53"/>
        <end position="71"/>
    </location>
</feature>
<evidence type="ECO:0000256" key="2">
    <source>
        <dbReference type="ARBA" id="ARBA00007776"/>
    </source>
</evidence>
<dbReference type="AlphaFoldDB" id="A0A2N2E9Y8"/>
<comment type="caution">
    <text evidence="9">The sequence shown here is derived from an EMBL/GenBank/DDBJ whole genome shotgun (WGS) entry which is preliminary data.</text>
</comment>
<dbReference type="NCBIfam" id="TIGR03426">
    <property type="entry name" value="shape_MreD"/>
    <property type="match status" value="1"/>
</dbReference>
<dbReference type="GO" id="GO:0008360">
    <property type="term" value="P:regulation of cell shape"/>
    <property type="evidence" value="ECO:0007669"/>
    <property type="project" value="UniProtKB-KW"/>
</dbReference>
<accession>A0A2N2E9Y8</accession>
<protein>
    <submittedName>
        <fullName evidence="9">Rod shape-determining protein MreD</fullName>
    </submittedName>
</protein>
<evidence type="ECO:0000256" key="1">
    <source>
        <dbReference type="ARBA" id="ARBA00004651"/>
    </source>
</evidence>
<dbReference type="Proteomes" id="UP000233517">
    <property type="component" value="Unassembled WGS sequence"/>
</dbReference>
<evidence type="ECO:0000256" key="8">
    <source>
        <dbReference type="SAM" id="Phobius"/>
    </source>
</evidence>
<evidence type="ECO:0000256" key="7">
    <source>
        <dbReference type="ARBA" id="ARBA00023136"/>
    </source>
</evidence>
<keyword evidence="3" id="KW-1003">Cell membrane</keyword>
<dbReference type="InterPro" id="IPR007227">
    <property type="entry name" value="Cell_shape_determining_MreD"/>
</dbReference>
<feature type="transmembrane region" description="Helical" evidence="8">
    <location>
        <begin position="7"/>
        <end position="25"/>
    </location>
</feature>
<evidence type="ECO:0000256" key="4">
    <source>
        <dbReference type="ARBA" id="ARBA00022692"/>
    </source>
</evidence>
<evidence type="ECO:0000256" key="5">
    <source>
        <dbReference type="ARBA" id="ARBA00022960"/>
    </source>
</evidence>
<feature type="transmembrane region" description="Helical" evidence="8">
    <location>
        <begin position="31"/>
        <end position="48"/>
    </location>
</feature>
<dbReference type="GO" id="GO:0005886">
    <property type="term" value="C:plasma membrane"/>
    <property type="evidence" value="ECO:0007669"/>
    <property type="project" value="UniProtKB-SubCell"/>
</dbReference>
<gene>
    <name evidence="9" type="primary">mreD</name>
    <name evidence="9" type="ORF">CVU82_02990</name>
</gene>
<keyword evidence="7 8" id="KW-0472">Membrane</keyword>
<evidence type="ECO:0000313" key="9">
    <source>
        <dbReference type="EMBL" id="PKM91535.1"/>
    </source>
</evidence>
<feature type="transmembrane region" description="Helical" evidence="8">
    <location>
        <begin position="138"/>
        <end position="161"/>
    </location>
</feature>
<reference evidence="9 10" key="1">
    <citation type="journal article" date="2017" name="ISME J.">
        <title>Potential for microbial H2 and metal transformations associated with novel bacteria and archaea in deep terrestrial subsurface sediments.</title>
        <authorList>
            <person name="Hernsdorf A.W."/>
            <person name="Amano Y."/>
            <person name="Miyakawa K."/>
            <person name="Ise K."/>
            <person name="Suzuki Y."/>
            <person name="Anantharaman K."/>
            <person name="Probst A."/>
            <person name="Burstein D."/>
            <person name="Thomas B.C."/>
            <person name="Banfield J.F."/>
        </authorList>
    </citation>
    <scope>NUCLEOTIDE SEQUENCE [LARGE SCALE GENOMIC DNA]</scope>
    <source>
        <strain evidence="9">HGW-Falkowbacteria-1</strain>
    </source>
</reference>
<evidence type="ECO:0000256" key="6">
    <source>
        <dbReference type="ARBA" id="ARBA00022989"/>
    </source>
</evidence>
<name>A0A2N2E9Y8_9BACT</name>
<keyword evidence="5" id="KW-0133">Cell shape</keyword>
<keyword evidence="6 8" id="KW-1133">Transmembrane helix</keyword>
<organism evidence="9 10">
    <name type="scientific">Candidatus Falkowbacteria bacterium HGW-Falkowbacteria-1</name>
    <dbReference type="NCBI Taxonomy" id="2013768"/>
    <lineage>
        <taxon>Bacteria</taxon>
        <taxon>Candidatus Falkowiibacteriota</taxon>
    </lineage>
</organism>
<keyword evidence="4 8" id="KW-0812">Transmembrane</keyword>
<feature type="transmembrane region" description="Helical" evidence="8">
    <location>
        <begin position="77"/>
        <end position="96"/>
    </location>
</feature>
<comment type="subcellular location">
    <subcellularLocation>
        <location evidence="1">Cell membrane</location>
        <topology evidence="1">Multi-pass membrane protein</topology>
    </subcellularLocation>
</comment>
<evidence type="ECO:0000256" key="3">
    <source>
        <dbReference type="ARBA" id="ARBA00022475"/>
    </source>
</evidence>
<proteinExistence type="inferred from homology"/>
<comment type="similarity">
    <text evidence="2">Belongs to the MreD family.</text>
</comment>
<sequence>MLKFWKIFKLFFLALVFFVFQISFINGLDNFFASFNIVLFFLIYVFIIYDFRFCLLIGFFVGFLFDIFSFYPFGIYSLVILVTIFIVNFLLLNLFTNRSIYSFAAIGFFFSFFYYLFLYLILYLFADKIEGIAWFNGFLFLNFLKELIFILLAIIFSFYFLGLENEKNKKFILLK</sequence>